<gene>
    <name evidence="1" type="ORF">BDP27DRAFT_1369226</name>
</gene>
<name>A0A9P5PDM9_9AGAR</name>
<dbReference type="Proteomes" id="UP000772434">
    <property type="component" value="Unassembled WGS sequence"/>
</dbReference>
<keyword evidence="2" id="KW-1185">Reference proteome</keyword>
<organism evidence="1 2">
    <name type="scientific">Rhodocollybia butyracea</name>
    <dbReference type="NCBI Taxonomy" id="206335"/>
    <lineage>
        <taxon>Eukaryota</taxon>
        <taxon>Fungi</taxon>
        <taxon>Dikarya</taxon>
        <taxon>Basidiomycota</taxon>
        <taxon>Agaricomycotina</taxon>
        <taxon>Agaricomycetes</taxon>
        <taxon>Agaricomycetidae</taxon>
        <taxon>Agaricales</taxon>
        <taxon>Marasmiineae</taxon>
        <taxon>Omphalotaceae</taxon>
        <taxon>Rhodocollybia</taxon>
    </lineage>
</organism>
<reference evidence="1" key="1">
    <citation type="submission" date="2020-11" db="EMBL/GenBank/DDBJ databases">
        <authorList>
            <consortium name="DOE Joint Genome Institute"/>
            <person name="Ahrendt S."/>
            <person name="Riley R."/>
            <person name="Andreopoulos W."/>
            <person name="Labutti K."/>
            <person name="Pangilinan J."/>
            <person name="Ruiz-Duenas F.J."/>
            <person name="Barrasa J.M."/>
            <person name="Sanchez-Garcia M."/>
            <person name="Camarero S."/>
            <person name="Miyauchi S."/>
            <person name="Serrano A."/>
            <person name="Linde D."/>
            <person name="Babiker R."/>
            <person name="Drula E."/>
            <person name="Ayuso-Fernandez I."/>
            <person name="Pacheco R."/>
            <person name="Padilla G."/>
            <person name="Ferreira P."/>
            <person name="Barriuso J."/>
            <person name="Kellner H."/>
            <person name="Castanera R."/>
            <person name="Alfaro M."/>
            <person name="Ramirez L."/>
            <person name="Pisabarro A.G."/>
            <person name="Kuo A."/>
            <person name="Tritt A."/>
            <person name="Lipzen A."/>
            <person name="He G."/>
            <person name="Yan M."/>
            <person name="Ng V."/>
            <person name="Cullen D."/>
            <person name="Martin F."/>
            <person name="Rosso M.-N."/>
            <person name="Henrissat B."/>
            <person name="Hibbett D."/>
            <person name="Martinez A.T."/>
            <person name="Grigoriev I.V."/>
        </authorList>
    </citation>
    <scope>NUCLEOTIDE SEQUENCE</scope>
    <source>
        <strain evidence="1">AH 40177</strain>
    </source>
</reference>
<comment type="caution">
    <text evidence="1">The sequence shown here is derived from an EMBL/GenBank/DDBJ whole genome shotgun (WGS) entry which is preliminary data.</text>
</comment>
<dbReference type="AlphaFoldDB" id="A0A9P5PDM9"/>
<proteinExistence type="predicted"/>
<evidence type="ECO:0000313" key="2">
    <source>
        <dbReference type="Proteomes" id="UP000772434"/>
    </source>
</evidence>
<protein>
    <submittedName>
        <fullName evidence="1">Uncharacterized protein</fullName>
    </submittedName>
</protein>
<accession>A0A9P5PDM9</accession>
<evidence type="ECO:0000313" key="1">
    <source>
        <dbReference type="EMBL" id="KAF9061943.1"/>
    </source>
</evidence>
<sequence>MYGNTFSQGFECKLEYLLAYLSQAFKHPHRFDLCDGFLIRPGHLFLCSTRVEIPAVEPVKQKLEEPTSTNQDADMISDPDIVSSIRFLATSTPERIMKRIMYRGFVPSSKVCTNIMWTEEILIPVRGKIKQKLASFHFKTRRSQFQEYTYLS</sequence>
<dbReference type="EMBL" id="JADNRY010000186">
    <property type="protein sequence ID" value="KAF9061943.1"/>
    <property type="molecule type" value="Genomic_DNA"/>
</dbReference>